<keyword evidence="1" id="KW-0812">Transmembrane</keyword>
<keyword evidence="1" id="KW-1133">Transmembrane helix</keyword>
<feature type="transmembrane region" description="Helical" evidence="1">
    <location>
        <begin position="6"/>
        <end position="30"/>
    </location>
</feature>
<dbReference type="EMBL" id="BPLR01015599">
    <property type="protein sequence ID" value="GIY77285.1"/>
    <property type="molecule type" value="Genomic_DNA"/>
</dbReference>
<organism evidence="2 3">
    <name type="scientific">Caerostris extrusa</name>
    <name type="common">Bark spider</name>
    <name type="synonym">Caerostris bankana</name>
    <dbReference type="NCBI Taxonomy" id="172846"/>
    <lineage>
        <taxon>Eukaryota</taxon>
        <taxon>Metazoa</taxon>
        <taxon>Ecdysozoa</taxon>
        <taxon>Arthropoda</taxon>
        <taxon>Chelicerata</taxon>
        <taxon>Arachnida</taxon>
        <taxon>Araneae</taxon>
        <taxon>Araneomorphae</taxon>
        <taxon>Entelegynae</taxon>
        <taxon>Araneoidea</taxon>
        <taxon>Araneidae</taxon>
        <taxon>Caerostris</taxon>
    </lineage>
</organism>
<evidence type="ECO:0000313" key="3">
    <source>
        <dbReference type="Proteomes" id="UP001054945"/>
    </source>
</evidence>
<gene>
    <name evidence="2" type="ORF">CEXT_690301</name>
</gene>
<name>A0AAV4W5D8_CAEEX</name>
<sequence>MFWPRWATQIILMLTMIIGFYTTSFQAVAVHDAAKRVKNFEGVRRGLKIRIFRSRNQVSVADDGGGVSVEVVVTGWGMFFLKRSFCRRLQVECLLMQYFCLRRGTKLPTNKIKIKPDF</sequence>
<proteinExistence type="predicted"/>
<dbReference type="Proteomes" id="UP001054945">
    <property type="component" value="Unassembled WGS sequence"/>
</dbReference>
<dbReference type="AlphaFoldDB" id="A0AAV4W5D8"/>
<comment type="caution">
    <text evidence="2">The sequence shown here is derived from an EMBL/GenBank/DDBJ whole genome shotgun (WGS) entry which is preliminary data.</text>
</comment>
<evidence type="ECO:0000256" key="1">
    <source>
        <dbReference type="SAM" id="Phobius"/>
    </source>
</evidence>
<protein>
    <submittedName>
        <fullName evidence="2">Uncharacterized protein</fullName>
    </submittedName>
</protein>
<reference evidence="2 3" key="1">
    <citation type="submission" date="2021-06" db="EMBL/GenBank/DDBJ databases">
        <title>Caerostris extrusa draft genome.</title>
        <authorList>
            <person name="Kono N."/>
            <person name="Arakawa K."/>
        </authorList>
    </citation>
    <scope>NUCLEOTIDE SEQUENCE [LARGE SCALE GENOMIC DNA]</scope>
</reference>
<keyword evidence="1" id="KW-0472">Membrane</keyword>
<evidence type="ECO:0000313" key="2">
    <source>
        <dbReference type="EMBL" id="GIY77285.1"/>
    </source>
</evidence>
<keyword evidence="3" id="KW-1185">Reference proteome</keyword>
<accession>A0AAV4W5D8</accession>